<keyword evidence="3" id="KW-1185">Reference proteome</keyword>
<dbReference type="EMBL" id="JAQAGZ010000053">
    <property type="protein sequence ID" value="MCZ8517776.1"/>
    <property type="molecule type" value="Genomic_DNA"/>
</dbReference>
<keyword evidence="1" id="KW-1133">Transmembrane helix</keyword>
<evidence type="ECO:0000313" key="2">
    <source>
        <dbReference type="EMBL" id="MCZ8517776.1"/>
    </source>
</evidence>
<keyword evidence="1" id="KW-0472">Membrane</keyword>
<evidence type="ECO:0000313" key="3">
    <source>
        <dbReference type="Proteomes" id="UP001527882"/>
    </source>
</evidence>
<proteinExistence type="predicted"/>
<protein>
    <submittedName>
        <fullName evidence="2">Uncharacterized protein</fullName>
    </submittedName>
</protein>
<reference evidence="2 3" key="1">
    <citation type="submission" date="2022-12" db="EMBL/GenBank/DDBJ databases">
        <title>Draft genome sequence of Paenibacillus sp. dW9.</title>
        <authorList>
            <person name="Choi E.-W."/>
            <person name="Kim D.-U."/>
        </authorList>
    </citation>
    <scope>NUCLEOTIDE SEQUENCE [LARGE SCALE GENOMIC DNA]</scope>
    <source>
        <strain evidence="3">dW9</strain>
    </source>
</reference>
<dbReference type="RefSeq" id="WP_269886303.1">
    <property type="nucleotide sequence ID" value="NZ_JAQAGZ010000053.1"/>
</dbReference>
<comment type="caution">
    <text evidence="2">The sequence shown here is derived from an EMBL/GenBank/DDBJ whole genome shotgun (WGS) entry which is preliminary data.</text>
</comment>
<keyword evidence="1" id="KW-0812">Transmembrane</keyword>
<name>A0ABT4QM16_9BACL</name>
<accession>A0ABT4QM16</accession>
<dbReference type="Proteomes" id="UP001527882">
    <property type="component" value="Unassembled WGS sequence"/>
</dbReference>
<evidence type="ECO:0000256" key="1">
    <source>
        <dbReference type="SAM" id="Phobius"/>
    </source>
</evidence>
<sequence length="64" mass="6365">MLSLFGSILQFRIAAAAGIGGVAAGSSSMLAVSWIGAASVAIAVFIAAVSFSLIHSSHKMIATK</sequence>
<feature type="transmembrane region" description="Helical" evidence="1">
    <location>
        <begin position="32"/>
        <end position="54"/>
    </location>
</feature>
<gene>
    <name evidence="2" type="ORF">O9H85_36910</name>
</gene>
<organism evidence="2 3">
    <name type="scientific">Paenibacillus gyeongsangnamensis</name>
    <dbReference type="NCBI Taxonomy" id="3388067"/>
    <lineage>
        <taxon>Bacteria</taxon>
        <taxon>Bacillati</taxon>
        <taxon>Bacillota</taxon>
        <taxon>Bacilli</taxon>
        <taxon>Bacillales</taxon>
        <taxon>Paenibacillaceae</taxon>
        <taxon>Paenibacillus</taxon>
    </lineage>
</organism>